<proteinExistence type="predicted"/>
<name>A0ABX5VNT7_9MICO</name>
<evidence type="ECO:0000313" key="3">
    <source>
        <dbReference type="Proteomes" id="UP000313948"/>
    </source>
</evidence>
<sequence>MSGEPGGAAGRTTGPSGGLRLAALRGGFGALDRVAPEVGARWAVRIWCTVPRGGGLRRDERPGEGERSTVAVAPGRDVVVETWGSGEPVYLVHGWGGWRGQLGAFVAPLVAQGRRVVAFDAPSHGESAPGFLGPRRSTALEMVDALKAVTAAHGTPAAVVAHSLGATVTTIAVTDGVAAGRLALLAPSAEVLSMTRTMARHLGYGERTRSRFDRRLEALARRPLRDFDLTAHDVTVPVLVVHDRQDKEVPHADGVRVAGTWSDGTLVTTEGLGHRRLLRDPGVVDVVTRFVAASDGAQGSSPAR</sequence>
<dbReference type="InterPro" id="IPR029058">
    <property type="entry name" value="AB_hydrolase_fold"/>
</dbReference>
<accession>A0ABX5VNT7</accession>
<keyword evidence="3" id="KW-1185">Reference proteome</keyword>
<organism evidence="2 3">
    <name type="scientific">Georgenia wutianyii</name>
    <dbReference type="NCBI Taxonomy" id="2585135"/>
    <lineage>
        <taxon>Bacteria</taxon>
        <taxon>Bacillati</taxon>
        <taxon>Actinomycetota</taxon>
        <taxon>Actinomycetes</taxon>
        <taxon>Micrococcales</taxon>
        <taxon>Bogoriellaceae</taxon>
        <taxon>Georgenia</taxon>
    </lineage>
</organism>
<dbReference type="RefSeq" id="WP_139948283.1">
    <property type="nucleotide sequence ID" value="NZ_CP040899.1"/>
</dbReference>
<dbReference type="PANTHER" id="PTHR43433:SF5">
    <property type="entry name" value="AB HYDROLASE-1 DOMAIN-CONTAINING PROTEIN"/>
    <property type="match status" value="1"/>
</dbReference>
<dbReference type="SUPFAM" id="SSF53474">
    <property type="entry name" value="alpha/beta-Hydrolases"/>
    <property type="match status" value="1"/>
</dbReference>
<dbReference type="InterPro" id="IPR000073">
    <property type="entry name" value="AB_hydrolase_1"/>
</dbReference>
<gene>
    <name evidence="2" type="ORF">FE251_06320</name>
</gene>
<reference evidence="2 3" key="1">
    <citation type="submission" date="2019-05" db="EMBL/GenBank/DDBJ databases">
        <title>Georgenia *** sp. nov., and Georgenia *** sp. nov., isolated from the intestinal contents of plateau pika (Ochotona curzoniae) in the Qinghai-Tibet plateau of China.</title>
        <authorList>
            <person name="Tian Z."/>
        </authorList>
    </citation>
    <scope>NUCLEOTIDE SEQUENCE [LARGE SCALE GENOMIC DNA]</scope>
    <source>
        <strain evidence="2 3">Z294</strain>
    </source>
</reference>
<keyword evidence="2" id="KW-0378">Hydrolase</keyword>
<protein>
    <submittedName>
        <fullName evidence="2">Alpha/beta fold hydrolase</fullName>
    </submittedName>
</protein>
<feature type="domain" description="AB hydrolase-1" evidence="1">
    <location>
        <begin position="89"/>
        <end position="281"/>
    </location>
</feature>
<dbReference type="InterPro" id="IPR050471">
    <property type="entry name" value="AB_hydrolase"/>
</dbReference>
<dbReference type="Proteomes" id="UP000313948">
    <property type="component" value="Chromosome"/>
</dbReference>
<dbReference type="Gene3D" id="3.40.50.1820">
    <property type="entry name" value="alpha/beta hydrolase"/>
    <property type="match status" value="1"/>
</dbReference>
<dbReference type="Pfam" id="PF12697">
    <property type="entry name" value="Abhydrolase_6"/>
    <property type="match status" value="1"/>
</dbReference>
<dbReference type="GO" id="GO:0016787">
    <property type="term" value="F:hydrolase activity"/>
    <property type="evidence" value="ECO:0007669"/>
    <property type="project" value="UniProtKB-KW"/>
</dbReference>
<dbReference type="EMBL" id="CP040899">
    <property type="protein sequence ID" value="QDB79028.1"/>
    <property type="molecule type" value="Genomic_DNA"/>
</dbReference>
<evidence type="ECO:0000313" key="2">
    <source>
        <dbReference type="EMBL" id="QDB79028.1"/>
    </source>
</evidence>
<dbReference type="PANTHER" id="PTHR43433">
    <property type="entry name" value="HYDROLASE, ALPHA/BETA FOLD FAMILY PROTEIN"/>
    <property type="match status" value="1"/>
</dbReference>
<evidence type="ECO:0000259" key="1">
    <source>
        <dbReference type="Pfam" id="PF12697"/>
    </source>
</evidence>